<protein>
    <recommendedName>
        <fullName evidence="2">Alpha/beta hydrolase fold-3 domain-containing protein</fullName>
    </recommendedName>
</protein>
<dbReference type="InterPro" id="IPR013094">
    <property type="entry name" value="AB_hydrolase_3"/>
</dbReference>
<evidence type="ECO:0000259" key="2">
    <source>
        <dbReference type="Pfam" id="PF07859"/>
    </source>
</evidence>
<dbReference type="InterPro" id="IPR029058">
    <property type="entry name" value="AB_hydrolase_fold"/>
</dbReference>
<dbReference type="Pfam" id="PF07859">
    <property type="entry name" value="Abhydrolase_3"/>
    <property type="match status" value="1"/>
</dbReference>
<evidence type="ECO:0000313" key="3">
    <source>
        <dbReference type="EMBL" id="TKA32099.1"/>
    </source>
</evidence>
<reference evidence="3 4" key="1">
    <citation type="submission" date="2017-03" db="EMBL/GenBank/DDBJ databases">
        <title>Genomes of endolithic fungi from Antarctica.</title>
        <authorList>
            <person name="Coleine C."/>
            <person name="Masonjones S."/>
            <person name="Stajich J.E."/>
        </authorList>
    </citation>
    <scope>NUCLEOTIDE SEQUENCE [LARGE SCALE GENOMIC DNA]</scope>
    <source>
        <strain evidence="3 4">CCFEE 6315</strain>
    </source>
</reference>
<organism evidence="3 4">
    <name type="scientific">Salinomyces thailandicus</name>
    <dbReference type="NCBI Taxonomy" id="706561"/>
    <lineage>
        <taxon>Eukaryota</taxon>
        <taxon>Fungi</taxon>
        <taxon>Dikarya</taxon>
        <taxon>Ascomycota</taxon>
        <taxon>Pezizomycotina</taxon>
        <taxon>Dothideomycetes</taxon>
        <taxon>Dothideomycetidae</taxon>
        <taxon>Mycosphaerellales</taxon>
        <taxon>Teratosphaeriaceae</taxon>
        <taxon>Salinomyces</taxon>
    </lineage>
</organism>
<proteinExistence type="predicted"/>
<dbReference type="PANTHER" id="PTHR48081:SF8">
    <property type="entry name" value="ALPHA_BETA HYDROLASE FOLD-3 DOMAIN-CONTAINING PROTEIN-RELATED"/>
    <property type="match status" value="1"/>
</dbReference>
<dbReference type="Gene3D" id="3.40.50.1820">
    <property type="entry name" value="alpha/beta hydrolase"/>
    <property type="match status" value="1"/>
</dbReference>
<dbReference type="AlphaFoldDB" id="A0A4V5N5J6"/>
<accession>A0A4V5N5J6</accession>
<keyword evidence="4" id="KW-1185">Reference proteome</keyword>
<dbReference type="Proteomes" id="UP000308549">
    <property type="component" value="Unassembled WGS sequence"/>
</dbReference>
<evidence type="ECO:0000256" key="1">
    <source>
        <dbReference type="ARBA" id="ARBA00022801"/>
    </source>
</evidence>
<comment type="caution">
    <text evidence="3">The sequence shown here is derived from an EMBL/GenBank/DDBJ whole genome shotgun (WGS) entry which is preliminary data.</text>
</comment>
<keyword evidence="1" id="KW-0378">Hydrolase</keyword>
<name>A0A4V5N5J6_9PEZI</name>
<dbReference type="InterPro" id="IPR050300">
    <property type="entry name" value="GDXG_lipolytic_enzyme"/>
</dbReference>
<dbReference type="EMBL" id="NAJL01000006">
    <property type="protein sequence ID" value="TKA32099.1"/>
    <property type="molecule type" value="Genomic_DNA"/>
</dbReference>
<gene>
    <name evidence="3" type="ORF">B0A50_01346</name>
</gene>
<dbReference type="OrthoDB" id="2152029at2759"/>
<evidence type="ECO:0000313" key="4">
    <source>
        <dbReference type="Proteomes" id="UP000308549"/>
    </source>
</evidence>
<feature type="domain" description="Alpha/beta hydrolase fold-3" evidence="2">
    <location>
        <begin position="117"/>
        <end position="321"/>
    </location>
</feature>
<sequence length="361" mass="39276">MGAGQAIRLITNIFSLPFYTLLFIFSSQRPCSQWTYKQAISVHLIRVVISGLSLRGKSPPMQIEPGPEGDRFIVIPPAPSATFKGITRIDSKIQPSQTGATWYPNRPRKSAELGRVVLHFHGGAYVIGDGREKDAGFLARTLLKGSEGKVSHVLCSQYRLADGDRQGRFPAALQDAITCYAFLVRTQGVSPDRIVVSGDSAGGNLSMALLRYLEEHGQSLGLAPPANVWLWSPWLDAKASAQKPLNDTPIFQTDYVTEAFGHWGATSLTPDPSTGRTIEEPHIQCYGNPFPTSAKIFVCTGGLEFLAPSCLSFIDQMRGVKGNVLEDHLIELGPHDTILLGEKLGFEKEALESAKAAARTL</sequence>
<dbReference type="SUPFAM" id="SSF53474">
    <property type="entry name" value="alpha/beta-Hydrolases"/>
    <property type="match status" value="1"/>
</dbReference>
<dbReference type="GO" id="GO:0016787">
    <property type="term" value="F:hydrolase activity"/>
    <property type="evidence" value="ECO:0007669"/>
    <property type="project" value="UniProtKB-KW"/>
</dbReference>
<dbReference type="PANTHER" id="PTHR48081">
    <property type="entry name" value="AB HYDROLASE SUPERFAMILY PROTEIN C4A8.06C"/>
    <property type="match status" value="1"/>
</dbReference>